<evidence type="ECO:0000259" key="16">
    <source>
        <dbReference type="PROSITE" id="PS50109"/>
    </source>
</evidence>
<feature type="transmembrane region" description="Helical" evidence="15">
    <location>
        <begin position="12"/>
        <end position="33"/>
    </location>
</feature>
<evidence type="ECO:0000256" key="6">
    <source>
        <dbReference type="ARBA" id="ARBA00022679"/>
    </source>
</evidence>
<dbReference type="SUPFAM" id="SSF47384">
    <property type="entry name" value="Homodimeric domain of signal transducing histidine kinase"/>
    <property type="match status" value="1"/>
</dbReference>
<evidence type="ECO:0000256" key="8">
    <source>
        <dbReference type="ARBA" id="ARBA00022741"/>
    </source>
</evidence>
<keyword evidence="4" id="KW-1003">Cell membrane</keyword>
<evidence type="ECO:0000256" key="10">
    <source>
        <dbReference type="ARBA" id="ARBA00022840"/>
    </source>
</evidence>
<evidence type="ECO:0000256" key="11">
    <source>
        <dbReference type="ARBA" id="ARBA00022989"/>
    </source>
</evidence>
<keyword evidence="10" id="KW-0067">ATP-binding</keyword>
<evidence type="ECO:0000256" key="13">
    <source>
        <dbReference type="ARBA" id="ARBA00023136"/>
    </source>
</evidence>
<dbReference type="PROSITE" id="PS50885">
    <property type="entry name" value="HAMP"/>
    <property type="match status" value="1"/>
</dbReference>
<name>A0A150WI25_BDEBC</name>
<dbReference type="PRINTS" id="PR00344">
    <property type="entry name" value="BCTRLSENSOR"/>
</dbReference>
<keyword evidence="6" id="KW-0808">Transferase</keyword>
<dbReference type="InterPro" id="IPR050398">
    <property type="entry name" value="HssS/ArlS-like"/>
</dbReference>
<keyword evidence="19" id="KW-1185">Reference proteome</keyword>
<dbReference type="AlphaFoldDB" id="A0A150WI25"/>
<dbReference type="InterPro" id="IPR003660">
    <property type="entry name" value="HAMP_dom"/>
</dbReference>
<evidence type="ECO:0000256" key="4">
    <source>
        <dbReference type="ARBA" id="ARBA00022475"/>
    </source>
</evidence>
<evidence type="ECO:0000256" key="7">
    <source>
        <dbReference type="ARBA" id="ARBA00022692"/>
    </source>
</evidence>
<keyword evidence="7 15" id="KW-0812">Transmembrane</keyword>
<sequence length="688" mass="77108">MPSFSQMKFSRKVFLTIFGMATFTAIVISTIVYESLSKGRSQDFAESYIDHMNLFAKTLAGVEASQSQIAKNAAEVIRHQGALNDRERQEMARYLGVDEINFYSSRKDLLKLFPSLPDYAGGPSSVYQTEMILGGDGKVGQHTLVASKDGKRIIEVMMDFDDITQLLRAMAQHDEDNLSLELVNANQESLFKIRREDFQDTVTLAEALTWKDGVHWQKDRLIVLTPIIEDGKVKNRLVTTISTRTLQNELRKIQQILIMVSLGLILISWILSKILTKILLGKIESIRTTLAKITTTQNYSERVPVSHTDENHPNELEQLGQNLNRMLETMQSHQSRLLEAERDKAKSQIAAQVAHDIRSPLMSMNMALSQIENVALEPLALIKSAVARISGIVQKLSATSAKTENTIPNVEAPKLTLVEPLIASVVNEHRVRKTENQNLTVYGFNTMPNTWSVVQVSELQTALSNLINNAFEAGANEVVLNFRVQGKEWILEIKDNGKGIPQTLLEKIFERSFTHGKATGTGLGLFQAKTAIEWSGGNLKATSEEGRGTTFTLTHPLEKKPSWAPVSLEIQSNQEVFFVDDDHHVLMTWQERALKAHVPKVRLFSSAETFLDHCQKHPFPADAILVIDQNLGSTTGLNILSEMNLGPRGILCTTDFDEKSVQDQVKKLKVFLIPKIWISQIEIKVRNS</sequence>
<evidence type="ECO:0000256" key="14">
    <source>
        <dbReference type="SAM" id="Coils"/>
    </source>
</evidence>
<keyword evidence="13 15" id="KW-0472">Membrane</keyword>
<keyword evidence="8" id="KW-0547">Nucleotide-binding</keyword>
<dbReference type="CDD" id="cd00075">
    <property type="entry name" value="HATPase"/>
    <property type="match status" value="1"/>
</dbReference>
<dbReference type="InterPro" id="IPR036097">
    <property type="entry name" value="HisK_dim/P_sf"/>
</dbReference>
<dbReference type="SMART" id="SM00388">
    <property type="entry name" value="HisKA"/>
    <property type="match status" value="1"/>
</dbReference>
<dbReference type="SMART" id="SM00304">
    <property type="entry name" value="HAMP"/>
    <property type="match status" value="1"/>
</dbReference>
<reference evidence="18 19" key="1">
    <citation type="submission" date="2016-03" db="EMBL/GenBank/DDBJ databases">
        <authorList>
            <person name="Ploux O."/>
        </authorList>
    </citation>
    <scope>NUCLEOTIDE SEQUENCE [LARGE SCALE GENOMIC DNA]</scope>
    <source>
        <strain evidence="18 19">R0</strain>
    </source>
</reference>
<feature type="domain" description="HAMP" evidence="17">
    <location>
        <begin position="277"/>
        <end position="335"/>
    </location>
</feature>
<dbReference type="GO" id="GO:0005886">
    <property type="term" value="C:plasma membrane"/>
    <property type="evidence" value="ECO:0007669"/>
    <property type="project" value="UniProtKB-SubCell"/>
</dbReference>
<dbReference type="RefSeq" id="WP_061836272.1">
    <property type="nucleotide sequence ID" value="NZ_LUKE01000004.1"/>
</dbReference>
<evidence type="ECO:0000256" key="3">
    <source>
        <dbReference type="ARBA" id="ARBA00012438"/>
    </source>
</evidence>
<dbReference type="Gene3D" id="3.30.565.10">
    <property type="entry name" value="Histidine kinase-like ATPase, C-terminal domain"/>
    <property type="match status" value="1"/>
</dbReference>
<dbReference type="Gene3D" id="6.10.340.10">
    <property type="match status" value="1"/>
</dbReference>
<protein>
    <recommendedName>
        <fullName evidence="3">histidine kinase</fullName>
        <ecNumber evidence="3">2.7.13.3</ecNumber>
    </recommendedName>
</protein>
<dbReference type="PANTHER" id="PTHR45528:SF1">
    <property type="entry name" value="SENSOR HISTIDINE KINASE CPXA"/>
    <property type="match status" value="1"/>
</dbReference>
<comment type="caution">
    <text evidence="18">The sequence shown here is derived from an EMBL/GenBank/DDBJ whole genome shotgun (WGS) entry which is preliminary data.</text>
</comment>
<proteinExistence type="predicted"/>
<dbReference type="GO" id="GO:0005524">
    <property type="term" value="F:ATP binding"/>
    <property type="evidence" value="ECO:0007669"/>
    <property type="project" value="UniProtKB-KW"/>
</dbReference>
<dbReference type="EC" id="2.7.13.3" evidence="3"/>
<dbReference type="SUPFAM" id="SSF55874">
    <property type="entry name" value="ATPase domain of HSP90 chaperone/DNA topoisomerase II/histidine kinase"/>
    <property type="match status" value="1"/>
</dbReference>
<dbReference type="Proteomes" id="UP000075320">
    <property type="component" value="Unassembled WGS sequence"/>
</dbReference>
<dbReference type="Gene3D" id="1.10.287.130">
    <property type="match status" value="1"/>
</dbReference>
<dbReference type="PANTHER" id="PTHR45528">
    <property type="entry name" value="SENSOR HISTIDINE KINASE CPXA"/>
    <property type="match status" value="1"/>
</dbReference>
<dbReference type="InterPro" id="IPR003661">
    <property type="entry name" value="HisK_dim/P_dom"/>
</dbReference>
<dbReference type="PROSITE" id="PS50109">
    <property type="entry name" value="HIS_KIN"/>
    <property type="match status" value="1"/>
</dbReference>
<evidence type="ECO:0000256" key="1">
    <source>
        <dbReference type="ARBA" id="ARBA00000085"/>
    </source>
</evidence>
<evidence type="ECO:0000256" key="5">
    <source>
        <dbReference type="ARBA" id="ARBA00022553"/>
    </source>
</evidence>
<dbReference type="InterPro" id="IPR005467">
    <property type="entry name" value="His_kinase_dom"/>
</dbReference>
<keyword evidence="5" id="KW-0597">Phosphoprotein</keyword>
<accession>A0A150WI25</accession>
<dbReference type="InterPro" id="IPR036890">
    <property type="entry name" value="HATPase_C_sf"/>
</dbReference>
<comment type="subcellular location">
    <subcellularLocation>
        <location evidence="2">Cell membrane</location>
        <topology evidence="2">Multi-pass membrane protein</topology>
    </subcellularLocation>
</comment>
<dbReference type="Pfam" id="PF02518">
    <property type="entry name" value="HATPase_c"/>
    <property type="match status" value="1"/>
</dbReference>
<evidence type="ECO:0000313" key="18">
    <source>
        <dbReference type="EMBL" id="KYG63197.1"/>
    </source>
</evidence>
<feature type="coiled-coil region" evidence="14">
    <location>
        <begin position="316"/>
        <end position="343"/>
    </location>
</feature>
<keyword evidence="14" id="KW-0175">Coiled coil</keyword>
<comment type="catalytic activity">
    <reaction evidence="1">
        <text>ATP + protein L-histidine = ADP + protein N-phospho-L-histidine.</text>
        <dbReference type="EC" id="2.7.13.3"/>
    </reaction>
</comment>
<evidence type="ECO:0000256" key="2">
    <source>
        <dbReference type="ARBA" id="ARBA00004651"/>
    </source>
</evidence>
<evidence type="ECO:0000259" key="17">
    <source>
        <dbReference type="PROSITE" id="PS50885"/>
    </source>
</evidence>
<dbReference type="EMBL" id="LUKE01000004">
    <property type="protein sequence ID" value="KYG63197.1"/>
    <property type="molecule type" value="Genomic_DNA"/>
</dbReference>
<evidence type="ECO:0000256" key="12">
    <source>
        <dbReference type="ARBA" id="ARBA00023012"/>
    </source>
</evidence>
<dbReference type="InterPro" id="IPR003594">
    <property type="entry name" value="HATPase_dom"/>
</dbReference>
<feature type="domain" description="Histidine kinase" evidence="16">
    <location>
        <begin position="352"/>
        <end position="559"/>
    </location>
</feature>
<evidence type="ECO:0000256" key="9">
    <source>
        <dbReference type="ARBA" id="ARBA00022777"/>
    </source>
</evidence>
<evidence type="ECO:0000313" key="19">
    <source>
        <dbReference type="Proteomes" id="UP000075320"/>
    </source>
</evidence>
<dbReference type="CDD" id="cd00082">
    <property type="entry name" value="HisKA"/>
    <property type="match status" value="1"/>
</dbReference>
<dbReference type="GO" id="GO:0000155">
    <property type="term" value="F:phosphorelay sensor kinase activity"/>
    <property type="evidence" value="ECO:0007669"/>
    <property type="project" value="InterPro"/>
</dbReference>
<keyword evidence="9" id="KW-0418">Kinase</keyword>
<dbReference type="SMART" id="SM00387">
    <property type="entry name" value="HATPase_c"/>
    <property type="match status" value="1"/>
</dbReference>
<dbReference type="OrthoDB" id="5287379at2"/>
<organism evidence="18 19">
    <name type="scientific">Bdellovibrio bacteriovorus</name>
    <dbReference type="NCBI Taxonomy" id="959"/>
    <lineage>
        <taxon>Bacteria</taxon>
        <taxon>Pseudomonadati</taxon>
        <taxon>Bdellovibrionota</taxon>
        <taxon>Bdellovibrionia</taxon>
        <taxon>Bdellovibrionales</taxon>
        <taxon>Pseudobdellovibrionaceae</taxon>
        <taxon>Bdellovibrio</taxon>
    </lineage>
</organism>
<dbReference type="InterPro" id="IPR004358">
    <property type="entry name" value="Sig_transdc_His_kin-like_C"/>
</dbReference>
<gene>
    <name evidence="18" type="ORF">AZI86_15960</name>
</gene>
<evidence type="ECO:0000256" key="15">
    <source>
        <dbReference type="SAM" id="Phobius"/>
    </source>
</evidence>
<keyword evidence="12" id="KW-0902">Two-component regulatory system</keyword>
<keyword evidence="11 15" id="KW-1133">Transmembrane helix</keyword>